<dbReference type="EMBL" id="JAUSZT010000002">
    <property type="protein sequence ID" value="MDQ0995903.1"/>
    <property type="molecule type" value="Genomic_DNA"/>
</dbReference>
<organism evidence="1 2">
    <name type="scientific">Phyllobacterium ifriqiyense</name>
    <dbReference type="NCBI Taxonomy" id="314238"/>
    <lineage>
        <taxon>Bacteria</taxon>
        <taxon>Pseudomonadati</taxon>
        <taxon>Pseudomonadota</taxon>
        <taxon>Alphaproteobacteria</taxon>
        <taxon>Hyphomicrobiales</taxon>
        <taxon>Phyllobacteriaceae</taxon>
        <taxon>Phyllobacterium</taxon>
    </lineage>
</organism>
<comment type="caution">
    <text evidence="1">The sequence shown here is derived from an EMBL/GenBank/DDBJ whole genome shotgun (WGS) entry which is preliminary data.</text>
</comment>
<keyword evidence="1" id="KW-0808">Transferase</keyword>
<protein>
    <submittedName>
        <fullName evidence="1">Seryl-tRNA(Sec) selenium transferase</fullName>
    </submittedName>
</protein>
<dbReference type="Proteomes" id="UP001237780">
    <property type="component" value="Unassembled WGS sequence"/>
</dbReference>
<dbReference type="GO" id="GO:0016740">
    <property type="term" value="F:transferase activity"/>
    <property type="evidence" value="ECO:0007669"/>
    <property type="project" value="UniProtKB-KW"/>
</dbReference>
<sequence>MRDHEAEHGYFYLDPCNLHPGEETIVASRLEEELAKARASNQIISSPYEERYQARIDALMRWPD</sequence>
<proteinExistence type="predicted"/>
<accession>A0ABU0S851</accession>
<evidence type="ECO:0000313" key="1">
    <source>
        <dbReference type="EMBL" id="MDQ0995903.1"/>
    </source>
</evidence>
<gene>
    <name evidence="1" type="ORF">QFZ34_001080</name>
</gene>
<name>A0ABU0S851_9HYPH</name>
<evidence type="ECO:0000313" key="2">
    <source>
        <dbReference type="Proteomes" id="UP001237780"/>
    </source>
</evidence>
<keyword evidence="2" id="KW-1185">Reference proteome</keyword>
<reference evidence="1 2" key="1">
    <citation type="submission" date="2023-07" db="EMBL/GenBank/DDBJ databases">
        <title>Comparative genomics of wheat-associated soil bacteria to identify genetic determinants of phenazine resistance.</title>
        <authorList>
            <person name="Mouncey N."/>
        </authorList>
    </citation>
    <scope>NUCLEOTIDE SEQUENCE [LARGE SCALE GENOMIC DNA]</scope>
    <source>
        <strain evidence="1 2">W4I11</strain>
    </source>
</reference>